<dbReference type="EMBL" id="DUZY01000001">
    <property type="protein sequence ID" value="DAD20786.1"/>
    <property type="molecule type" value="Genomic_DNA"/>
</dbReference>
<evidence type="ECO:0000313" key="1">
    <source>
        <dbReference type="EMBL" id="DAD20786.1"/>
    </source>
</evidence>
<gene>
    <name evidence="1" type="ORF">HUJ06_022249</name>
</gene>
<evidence type="ECO:0000313" key="2">
    <source>
        <dbReference type="Proteomes" id="UP000607653"/>
    </source>
</evidence>
<dbReference type="Proteomes" id="UP000607653">
    <property type="component" value="Unassembled WGS sequence"/>
</dbReference>
<dbReference type="AlphaFoldDB" id="A0A822XPE4"/>
<comment type="caution">
    <text evidence="1">The sequence shown here is derived from an EMBL/GenBank/DDBJ whole genome shotgun (WGS) entry which is preliminary data.</text>
</comment>
<keyword evidence="2" id="KW-1185">Reference proteome</keyword>
<reference evidence="1 2" key="1">
    <citation type="journal article" date="2020" name="Mol. Biol. Evol.">
        <title>Distinct Expression and Methylation Patterns for Genes with Different Fates following a Single Whole-Genome Duplication in Flowering Plants.</title>
        <authorList>
            <person name="Shi T."/>
            <person name="Rahmani R.S."/>
            <person name="Gugger P.F."/>
            <person name="Wang M."/>
            <person name="Li H."/>
            <person name="Zhang Y."/>
            <person name="Li Z."/>
            <person name="Wang Q."/>
            <person name="Van de Peer Y."/>
            <person name="Marchal K."/>
            <person name="Chen J."/>
        </authorList>
    </citation>
    <scope>NUCLEOTIDE SEQUENCE [LARGE SCALE GENOMIC DNA]</scope>
    <source>
        <tissue evidence="1">Leaf</tissue>
    </source>
</reference>
<organism evidence="1 2">
    <name type="scientific">Nelumbo nucifera</name>
    <name type="common">Sacred lotus</name>
    <dbReference type="NCBI Taxonomy" id="4432"/>
    <lineage>
        <taxon>Eukaryota</taxon>
        <taxon>Viridiplantae</taxon>
        <taxon>Streptophyta</taxon>
        <taxon>Embryophyta</taxon>
        <taxon>Tracheophyta</taxon>
        <taxon>Spermatophyta</taxon>
        <taxon>Magnoliopsida</taxon>
        <taxon>Proteales</taxon>
        <taxon>Nelumbonaceae</taxon>
        <taxon>Nelumbo</taxon>
    </lineage>
</organism>
<proteinExistence type="predicted"/>
<accession>A0A822XPE4</accession>
<sequence length="232" mass="25833">MQPLLVDGGTRDGGGQPTVFCHLKQWKNSEEEEEKASTQTPMLESSQWMCNAEDGTWFTFLLAPTINVQCSGWHCVSYGAFLIWIHHVQMFDVKNESTDHGVLSKREREREGHNKISSKYLRHRLEVSIVQPLGFLHSKNSILVHLQKSKKVVAFSAIAKARDLRSSTSAGEGDGDGEQVREKPIPVGARCSFSPLSPSSPSSVAAVTCDGCACDESFWCSFGFWVCSWGYW</sequence>
<protein>
    <submittedName>
        <fullName evidence="1">Uncharacterized protein</fullName>
    </submittedName>
</protein>
<name>A0A822XPE4_NELNU</name>